<dbReference type="Pfam" id="PF13181">
    <property type="entry name" value="TPR_8"/>
    <property type="match status" value="1"/>
</dbReference>
<sequence length="1318" mass="149401">MAASDSFARIFFHFHHKHFNLMVGACKDAIGKFPADPSFKLYHSLALILTNRLEEGVNDLEGLTHENDIKLACTIALMYAHKFLGVASRELFVKLDIQMKEYRKSAEAHDFYNSAFVLITLNKSEKALDYAEKAISLKSDGEFSSLKGWILLTLKTLGKHNASNIKAIFSKALQDNPKDLLAILGVTECCLYLSEFREALSLINQAVVKFTSTSLPLLEKIKVHFAAQDWDQTLEAINRFSSADYELLYGTKYEILISLCHSQDHKATCSGIRRFSDLARKFEPNNTAVILEASRLFSKVSAKRESILNETIAMLEGVMQTNIDSAELVVELGNQYLLLGRTKEAVRLFKSATKIDEGYFDAFLGLSVCEFMENGQSQQLFKQIQYLLELKDASNSLALHLLQAKAADSSVEALSHLKVIFDIKTHLLQANYYSEKYLINLDPDFTLDVIREYLQHATTNKQVLEHALELANVVAKACPSLSEAVYLQAKLQHLKGDSISALRTLETMANMSEAASSEAGLLMAQIQVNKGQFDRASQSLEACMSSNFKIRENPMCHYITALVDKHSGNYGDAIKALSTALTLMNITVKNNDVSLIDKASIYVELIDTLNIVGQSDEAQKILEEATQDLQGTPEEARILLLSADNLVVRGNIQGTLELLGKIGKGESCYKEARMKMADMFLTNRRDKHAFLEVYQDFVKEQPSAESYVLLGDACMKILEPDDALQNYEKALKENPNDLFLMRKMGKALVQTHYFNRAVEYYKKSIKEVKDPELTLQLADLYLNLREYEKGELLLLDELDEEHRKSMAEDINDLLYQYAAPSVISRGLTVLSFRAKLYSLLAEIQEKSGNFTFAVKSLKDAMDCQMRVRKRYALEQNVASEEIDRQLVDISLKLGEMAISMKSNEQAVSYYKEGLTVSPNNTSILVALAKLYMQMNYLELCQQTCAIILRIDQDNEAASVLMADIAFRKVDFDMALFHFTQLVSKQPCNWDALIRLIEISRRLGTIQECEHYVVVAEEKCANPLKEAGLLYSKAYFQWHSGNLNAALKNFNQVRQDPEYGSNALYNMIEICLNPDGEMLAEQFMDSDDIEYRDSRFLALKTADRLIKDLRQRLESKGEDLLRCRLLANFRLLATKEKYNIERALEDFVAVASQNDHKENLGAILGMSTAYTLLKQQQRAKNQLKRVVKNAWNFEDAHYLEKCWLLLADQYIQSNKLDSANELIAKVVQHNKACIKALEYLGYICEKEHKYKEAARNYQQAWKVGMKSNASTGFKSAYCLMKCKKYPDAIDTANEVLQLNPDYANVKKDILDKCMNNLRV</sequence>
<dbReference type="OMA" id="NATCVRA"/>
<feature type="domain" description="Tetratricopeptide repeat protein 21A/21B fifth ARM repeats" evidence="7">
    <location>
        <begin position="955"/>
        <end position="1071"/>
    </location>
</feature>
<dbReference type="Pfam" id="PF25068">
    <property type="entry name" value="ARM_TT21_4th"/>
    <property type="match status" value="1"/>
</dbReference>
<dbReference type="EMBL" id="KB741015">
    <property type="protein sequence ID" value="ENN75303.1"/>
    <property type="molecule type" value="Genomic_DNA"/>
</dbReference>
<dbReference type="FunFam" id="1.25.40.10:FF:000219">
    <property type="entry name" value="Tetratricopeptide repeat domain 21B"/>
    <property type="match status" value="1"/>
</dbReference>
<dbReference type="GO" id="GO:0035721">
    <property type="term" value="P:intraciliary retrograde transport"/>
    <property type="evidence" value="ECO:0007669"/>
    <property type="project" value="TreeGrafter"/>
</dbReference>
<evidence type="ECO:0000256" key="1">
    <source>
        <dbReference type="ARBA" id="ARBA00010935"/>
    </source>
</evidence>
<name>N6TC40_DENPD</name>
<accession>N6TC40</accession>
<dbReference type="SMART" id="SM00028">
    <property type="entry name" value="TPR"/>
    <property type="match status" value="12"/>
</dbReference>
<dbReference type="SUPFAM" id="SSF48452">
    <property type="entry name" value="TPR-like"/>
    <property type="match status" value="6"/>
</dbReference>
<feature type="non-terminal residue" evidence="9">
    <location>
        <position position="1"/>
    </location>
</feature>
<dbReference type="HOGENOM" id="CLU_006149_0_0_1"/>
<dbReference type="Pfam" id="PF25064">
    <property type="entry name" value="ARM_TT21_5th"/>
    <property type="match status" value="1"/>
</dbReference>
<dbReference type="GO" id="GO:0030991">
    <property type="term" value="C:intraciliary transport particle A"/>
    <property type="evidence" value="ECO:0007669"/>
    <property type="project" value="TreeGrafter"/>
</dbReference>
<dbReference type="GO" id="GO:0005929">
    <property type="term" value="C:cilium"/>
    <property type="evidence" value="ECO:0007669"/>
    <property type="project" value="GOC"/>
</dbReference>
<dbReference type="InterPro" id="IPR056834">
    <property type="entry name" value="ARM_TT21_C"/>
</dbReference>
<proteinExistence type="inferred from homology"/>
<dbReference type="InterPro" id="IPR056833">
    <property type="entry name" value="ARM_TT21_N"/>
</dbReference>
<feature type="domain" description="Tetratricopeptide repeat protein 21A/21B C-terminal ARM" evidence="6">
    <location>
        <begin position="1100"/>
        <end position="1312"/>
    </location>
</feature>
<keyword evidence="2" id="KW-0677">Repeat</keyword>
<dbReference type="Pfam" id="PF25058">
    <property type="entry name" value="ARM_TT21"/>
    <property type="match status" value="1"/>
</dbReference>
<evidence type="ECO:0000259" key="4">
    <source>
        <dbReference type="Pfam" id="PF25060"/>
    </source>
</evidence>
<evidence type="ECO:0000313" key="9">
    <source>
        <dbReference type="EMBL" id="ENN75303.1"/>
    </source>
</evidence>
<dbReference type="PROSITE" id="PS50005">
    <property type="entry name" value="TPR"/>
    <property type="match status" value="3"/>
</dbReference>
<evidence type="ECO:0000256" key="3">
    <source>
        <dbReference type="ARBA" id="ARBA00022803"/>
    </source>
</evidence>
<dbReference type="PANTHER" id="PTHR14699:SF0">
    <property type="entry name" value="TETRATRICOPEPTIDE REPEAT PROTEIN 21 HOMOLOG"/>
    <property type="match status" value="1"/>
</dbReference>
<dbReference type="InterPro" id="IPR019734">
    <property type="entry name" value="TPR_rpt"/>
</dbReference>
<dbReference type="InterPro" id="IPR011990">
    <property type="entry name" value="TPR-like_helical_dom_sf"/>
</dbReference>
<dbReference type="InterPro" id="IPR040364">
    <property type="entry name" value="TTC21A/TTC21B"/>
</dbReference>
<gene>
    <name evidence="9" type="ORF">YQE_08080</name>
</gene>
<evidence type="ECO:0000259" key="8">
    <source>
        <dbReference type="Pfam" id="PF25068"/>
    </source>
</evidence>
<evidence type="ECO:0000259" key="6">
    <source>
        <dbReference type="Pfam" id="PF25063"/>
    </source>
</evidence>
<protein>
    <submittedName>
        <fullName evidence="9">Uncharacterized protein</fullName>
    </submittedName>
</protein>
<feature type="domain" description="Tetratricopeptide repeat protein 21A/21B second ARM" evidence="4">
    <location>
        <begin position="279"/>
        <end position="531"/>
    </location>
</feature>
<dbReference type="Pfam" id="PF25063">
    <property type="entry name" value="ARM_TT21_C"/>
    <property type="match status" value="1"/>
</dbReference>
<feature type="domain" description="Tetratricopeptide repeat protein 21A/21B N-terminal ARM repeat" evidence="5">
    <location>
        <begin position="10"/>
        <end position="233"/>
    </location>
</feature>
<dbReference type="InterPro" id="IPR056835">
    <property type="entry name" value="ARM_TT21_5th"/>
</dbReference>
<keyword evidence="3" id="KW-0802">TPR repeat</keyword>
<dbReference type="Pfam" id="PF25062">
    <property type="entry name" value="ARM_TT21_N"/>
    <property type="match status" value="1"/>
</dbReference>
<reference evidence="9" key="1">
    <citation type="journal article" date="2013" name="Genome Biol.">
        <title>Draft genome of the mountain pine beetle, Dendroctonus ponderosae Hopkins, a major forest pest.</title>
        <authorList>
            <person name="Keeling C.I."/>
            <person name="Yuen M.M."/>
            <person name="Liao N.Y."/>
            <person name="Docking T.R."/>
            <person name="Chan S.K."/>
            <person name="Taylor G.A."/>
            <person name="Palmquist D.L."/>
            <person name="Jackman S.D."/>
            <person name="Nguyen A."/>
            <person name="Li M."/>
            <person name="Henderson H."/>
            <person name="Janes J.K."/>
            <person name="Zhao Y."/>
            <person name="Pandoh P."/>
            <person name="Moore R."/>
            <person name="Sperling F.A."/>
            <person name="Huber D.P."/>
            <person name="Birol I."/>
            <person name="Jones S.J."/>
            <person name="Bohlmann J."/>
        </authorList>
    </citation>
    <scope>NUCLEOTIDE SEQUENCE</scope>
</reference>
<comment type="similarity">
    <text evidence="1">Belongs to the TTC21 family.</text>
</comment>
<evidence type="ECO:0000259" key="7">
    <source>
        <dbReference type="Pfam" id="PF25064"/>
    </source>
</evidence>
<dbReference type="Gene3D" id="1.25.40.10">
    <property type="entry name" value="Tetratricopeptide repeat domain"/>
    <property type="match status" value="6"/>
</dbReference>
<dbReference type="OrthoDB" id="10259630at2759"/>
<organism evidence="9">
    <name type="scientific">Dendroctonus ponderosae</name>
    <name type="common">Mountain pine beetle</name>
    <dbReference type="NCBI Taxonomy" id="77166"/>
    <lineage>
        <taxon>Eukaryota</taxon>
        <taxon>Metazoa</taxon>
        <taxon>Ecdysozoa</taxon>
        <taxon>Arthropoda</taxon>
        <taxon>Hexapoda</taxon>
        <taxon>Insecta</taxon>
        <taxon>Pterygota</taxon>
        <taxon>Neoptera</taxon>
        <taxon>Endopterygota</taxon>
        <taxon>Coleoptera</taxon>
        <taxon>Polyphaga</taxon>
        <taxon>Cucujiformia</taxon>
        <taxon>Curculionidae</taxon>
        <taxon>Scolytinae</taxon>
        <taxon>Dendroctonus</taxon>
    </lineage>
</organism>
<evidence type="ECO:0000259" key="5">
    <source>
        <dbReference type="Pfam" id="PF25062"/>
    </source>
</evidence>
<dbReference type="InterPro" id="IPR056836">
    <property type="entry name" value="ARM_TT21_4th"/>
</dbReference>
<dbReference type="InterPro" id="IPR056832">
    <property type="entry name" value="ARM_TT21_2nd"/>
</dbReference>
<dbReference type="Pfam" id="PF25060">
    <property type="entry name" value="ARM_TT21_2nd"/>
    <property type="match status" value="1"/>
</dbReference>
<feature type="domain" description="Tetratricopeptide repeat protein 21A/21B fourth ARM" evidence="8">
    <location>
        <begin position="740"/>
        <end position="914"/>
    </location>
</feature>
<dbReference type="PANTHER" id="PTHR14699">
    <property type="entry name" value="STI2 PROTEIN-RELATED"/>
    <property type="match status" value="1"/>
</dbReference>
<evidence type="ECO:0000256" key="2">
    <source>
        <dbReference type="ARBA" id="ARBA00022737"/>
    </source>
</evidence>
<dbReference type="GO" id="GO:0061512">
    <property type="term" value="P:protein localization to cilium"/>
    <property type="evidence" value="ECO:0007669"/>
    <property type="project" value="TreeGrafter"/>
</dbReference>